<keyword evidence="3" id="KW-1185">Reference proteome</keyword>
<dbReference type="PATRIC" id="fig|742818.3.peg.970"/>
<evidence type="ECO:0000313" key="2">
    <source>
        <dbReference type="EMBL" id="EJZ83413.1"/>
    </source>
</evidence>
<accession>K0YJJ4</accession>
<evidence type="ECO:0000259" key="1">
    <source>
        <dbReference type="Pfam" id="PF04991"/>
    </source>
</evidence>
<dbReference type="GO" id="GO:0009100">
    <property type="term" value="P:glycoprotein metabolic process"/>
    <property type="evidence" value="ECO:0007669"/>
    <property type="project" value="UniProtKB-ARBA"/>
</dbReference>
<proteinExistence type="predicted"/>
<protein>
    <recommendedName>
        <fullName evidence="1">LicD/FKTN/FKRP nucleotidyltransferase domain-containing protein</fullName>
    </recommendedName>
</protein>
<evidence type="ECO:0000313" key="3">
    <source>
        <dbReference type="Proteomes" id="UP000006069"/>
    </source>
</evidence>
<dbReference type="RefSeq" id="WP_009139132.1">
    <property type="nucleotide sequence ID" value="NZ_JH815198.1"/>
</dbReference>
<sequence>MQPIALDQVKQIELDILRDIDAFCRKCNLRYQLNSGTLLGAIRHRGFIPWDDDIDIAMPREDYERFFVEYPLHSSGKFKLLSYRDKSSIYPFFKVVDPRTVVFEKYVNPRYQTGVWVDIFPLDLLPANDRPFKTCNRYQMLYALATANPETATSATRKLIKKLTTPLFERIDIYAAAAKMDEVARNAGDEACTDRGMLLFGYGPRERQPSSVLDSIEVEFEGEPFFAPRDYDAYLTSLYDDYMTLPPVEKRTAHDFEAYWRLDGRA</sequence>
<organism evidence="2 3">
    <name type="scientific">Slackia piriformis YIT 12062</name>
    <dbReference type="NCBI Taxonomy" id="742818"/>
    <lineage>
        <taxon>Bacteria</taxon>
        <taxon>Bacillati</taxon>
        <taxon>Actinomycetota</taxon>
        <taxon>Coriobacteriia</taxon>
        <taxon>Eggerthellales</taxon>
        <taxon>Eggerthellaceae</taxon>
        <taxon>Slackia</taxon>
    </lineage>
</organism>
<dbReference type="PANTHER" id="PTHR43404:SF2">
    <property type="entry name" value="LIPOPOLYSACCHARIDE CHOLINEPHOSPHOTRANSFERASE LICD"/>
    <property type="match status" value="1"/>
</dbReference>
<dbReference type="eggNOG" id="COG3475">
    <property type="taxonomic scope" value="Bacteria"/>
</dbReference>
<name>K0YJJ4_9ACTN</name>
<dbReference type="PANTHER" id="PTHR43404">
    <property type="entry name" value="LIPOPOLYSACCHARIDE CHOLINEPHOSPHOTRANSFERASE LICD"/>
    <property type="match status" value="1"/>
</dbReference>
<dbReference type="InParanoid" id="K0YJJ4"/>
<reference evidence="2 3" key="1">
    <citation type="submission" date="2012-08" db="EMBL/GenBank/DDBJ databases">
        <title>The Genome Sequence of Slackia piriformis YIT 12062.</title>
        <authorList>
            <consortium name="The Broad Institute Genome Sequencing Platform"/>
            <person name="Earl A."/>
            <person name="Ward D."/>
            <person name="Feldgarden M."/>
            <person name="Gevers D."/>
            <person name="Morotomi M."/>
            <person name="Walker B."/>
            <person name="Young S.K."/>
            <person name="Zeng Q."/>
            <person name="Gargeya S."/>
            <person name="Fitzgerald M."/>
            <person name="Haas B."/>
            <person name="Abouelleil A."/>
            <person name="Alvarado L."/>
            <person name="Arachchi H.M."/>
            <person name="Berlin A.M."/>
            <person name="Chapman S.B."/>
            <person name="Goldberg J."/>
            <person name="Griggs A."/>
            <person name="Gujja S."/>
            <person name="Hansen M."/>
            <person name="Howarth C."/>
            <person name="Imamovic A."/>
            <person name="Larimer J."/>
            <person name="McCowen C."/>
            <person name="Montmayeur A."/>
            <person name="Murphy C."/>
            <person name="Neiman D."/>
            <person name="Pearson M."/>
            <person name="Priest M."/>
            <person name="Roberts A."/>
            <person name="Saif S."/>
            <person name="Shea T."/>
            <person name="Sisk P."/>
            <person name="Sykes S."/>
            <person name="Wortman J."/>
            <person name="Nusbaum C."/>
            <person name="Birren B."/>
        </authorList>
    </citation>
    <scope>NUCLEOTIDE SEQUENCE [LARGE SCALE GENOMIC DNA]</scope>
    <source>
        <strain evidence="2 3">YIT 12062</strain>
    </source>
</reference>
<dbReference type="Pfam" id="PF04991">
    <property type="entry name" value="LicD"/>
    <property type="match status" value="1"/>
</dbReference>
<gene>
    <name evidence="2" type="ORF">HMPREF9451_00918</name>
</gene>
<dbReference type="AlphaFoldDB" id="K0YJJ4"/>
<dbReference type="Proteomes" id="UP000006069">
    <property type="component" value="Unassembled WGS sequence"/>
</dbReference>
<dbReference type="InterPro" id="IPR052942">
    <property type="entry name" value="LPS_cholinephosphotransferase"/>
</dbReference>
<comment type="caution">
    <text evidence="2">The sequence shown here is derived from an EMBL/GenBank/DDBJ whole genome shotgun (WGS) entry which is preliminary data.</text>
</comment>
<dbReference type="HOGENOM" id="CLU_075543_1_0_11"/>
<dbReference type="OrthoDB" id="3780655at2"/>
<dbReference type="EMBL" id="ADMD01000007">
    <property type="protein sequence ID" value="EJZ83413.1"/>
    <property type="molecule type" value="Genomic_DNA"/>
</dbReference>
<dbReference type="InterPro" id="IPR007074">
    <property type="entry name" value="LicD/FKTN/FKRP_NTP_transf"/>
</dbReference>
<feature type="domain" description="LicD/FKTN/FKRP nucleotidyltransferase" evidence="1">
    <location>
        <begin position="24"/>
        <end position="239"/>
    </location>
</feature>